<reference evidence="1 2" key="1">
    <citation type="submission" date="2016-05" db="EMBL/GenBank/DDBJ databases">
        <title>A degradative enzymes factory behind the ericoid mycorrhizal symbiosis.</title>
        <authorList>
            <consortium name="DOE Joint Genome Institute"/>
            <person name="Martino E."/>
            <person name="Morin E."/>
            <person name="Grelet G."/>
            <person name="Kuo A."/>
            <person name="Kohler A."/>
            <person name="Daghino S."/>
            <person name="Barry K."/>
            <person name="Choi C."/>
            <person name="Cichocki N."/>
            <person name="Clum A."/>
            <person name="Copeland A."/>
            <person name="Hainaut M."/>
            <person name="Haridas S."/>
            <person name="Labutti K."/>
            <person name="Lindquist E."/>
            <person name="Lipzen A."/>
            <person name="Khouja H.-R."/>
            <person name="Murat C."/>
            <person name="Ohm R."/>
            <person name="Olson A."/>
            <person name="Spatafora J."/>
            <person name="Veneault-Fourrey C."/>
            <person name="Henrissat B."/>
            <person name="Grigoriev I."/>
            <person name="Martin F."/>
            <person name="Perotto S."/>
        </authorList>
    </citation>
    <scope>NUCLEOTIDE SEQUENCE [LARGE SCALE GENOMIC DNA]</scope>
    <source>
        <strain evidence="1 2">UAMH 7357</strain>
    </source>
</reference>
<dbReference type="Gene3D" id="2.40.50.140">
    <property type="entry name" value="Nucleic acid-binding proteins"/>
    <property type="match status" value="1"/>
</dbReference>
<dbReference type="Proteomes" id="UP000235672">
    <property type="component" value="Unassembled WGS sequence"/>
</dbReference>
<organism evidence="1 2">
    <name type="scientific">Hyaloscypha hepaticicola</name>
    <dbReference type="NCBI Taxonomy" id="2082293"/>
    <lineage>
        <taxon>Eukaryota</taxon>
        <taxon>Fungi</taxon>
        <taxon>Dikarya</taxon>
        <taxon>Ascomycota</taxon>
        <taxon>Pezizomycotina</taxon>
        <taxon>Leotiomycetes</taxon>
        <taxon>Helotiales</taxon>
        <taxon>Hyaloscyphaceae</taxon>
        <taxon>Hyaloscypha</taxon>
    </lineage>
</organism>
<dbReference type="EMBL" id="KZ613466">
    <property type="protein sequence ID" value="PMD27346.1"/>
    <property type="molecule type" value="Genomic_DNA"/>
</dbReference>
<evidence type="ECO:0000313" key="1">
    <source>
        <dbReference type="EMBL" id="PMD27346.1"/>
    </source>
</evidence>
<keyword evidence="2" id="KW-1185">Reference proteome</keyword>
<dbReference type="GO" id="GO:1990879">
    <property type="term" value="C:CST complex"/>
    <property type="evidence" value="ECO:0007669"/>
    <property type="project" value="InterPro"/>
</dbReference>
<protein>
    <recommendedName>
        <fullName evidence="3">CST complex subunit Ten1</fullName>
    </recommendedName>
</protein>
<feature type="non-terminal residue" evidence="1">
    <location>
        <position position="119"/>
    </location>
</feature>
<feature type="non-terminal residue" evidence="1">
    <location>
        <position position="1"/>
    </location>
</feature>
<sequence>NGPIPTTLTLLAELPKFRPGMKVRFLGCVTDYSQKEALLTLEHNHPASNMYKALVDVNLLLSTLKSHETQIGEWVNVIGYIERFRREDPPSINGHEVRVQALVLWSSGPFNLEGYEKSL</sequence>
<gene>
    <name evidence="1" type="ORF">NA56DRAFT_553551</name>
</gene>
<dbReference type="GO" id="GO:0043047">
    <property type="term" value="F:single-stranded telomeric DNA binding"/>
    <property type="evidence" value="ECO:0007669"/>
    <property type="project" value="InterPro"/>
</dbReference>
<dbReference type="InterPro" id="IPR024222">
    <property type="entry name" value="Ten1_fungal"/>
</dbReference>
<dbReference type="AlphaFoldDB" id="A0A2J6QM65"/>
<accession>A0A2J6QM65</accession>
<evidence type="ECO:0008006" key="3">
    <source>
        <dbReference type="Google" id="ProtNLM"/>
    </source>
</evidence>
<dbReference type="GO" id="GO:0016233">
    <property type="term" value="P:telomere capping"/>
    <property type="evidence" value="ECO:0007669"/>
    <property type="project" value="InterPro"/>
</dbReference>
<name>A0A2J6QM65_9HELO</name>
<dbReference type="OrthoDB" id="5275361at2759"/>
<dbReference type="Pfam" id="PF12658">
    <property type="entry name" value="Ten1"/>
    <property type="match status" value="1"/>
</dbReference>
<dbReference type="InterPro" id="IPR012340">
    <property type="entry name" value="NA-bd_OB-fold"/>
</dbReference>
<evidence type="ECO:0000313" key="2">
    <source>
        <dbReference type="Proteomes" id="UP000235672"/>
    </source>
</evidence>
<proteinExistence type="predicted"/>